<dbReference type="AlphaFoldDB" id="A0A8K0VZV2"/>
<evidence type="ECO:0000313" key="5">
    <source>
        <dbReference type="Proteomes" id="UP000813461"/>
    </source>
</evidence>
<evidence type="ECO:0000313" key="4">
    <source>
        <dbReference type="EMBL" id="KAH7089583.1"/>
    </source>
</evidence>
<dbReference type="SMART" id="SM00213">
    <property type="entry name" value="UBQ"/>
    <property type="match status" value="1"/>
</dbReference>
<dbReference type="InterPro" id="IPR050158">
    <property type="entry name" value="Ubiquitin_ubiquitin-like"/>
</dbReference>
<feature type="region of interest" description="Disordered" evidence="1">
    <location>
        <begin position="393"/>
        <end position="414"/>
    </location>
</feature>
<accession>A0A8K0VZV2</accession>
<dbReference type="PROSITE" id="PS50053">
    <property type="entry name" value="UBIQUITIN_2"/>
    <property type="match status" value="1"/>
</dbReference>
<organism evidence="4 5">
    <name type="scientific">Paraphoma chrysanthemicola</name>
    <dbReference type="NCBI Taxonomy" id="798071"/>
    <lineage>
        <taxon>Eukaryota</taxon>
        <taxon>Fungi</taxon>
        <taxon>Dikarya</taxon>
        <taxon>Ascomycota</taxon>
        <taxon>Pezizomycotina</taxon>
        <taxon>Dothideomycetes</taxon>
        <taxon>Pleosporomycetidae</taxon>
        <taxon>Pleosporales</taxon>
        <taxon>Pleosporineae</taxon>
        <taxon>Phaeosphaeriaceae</taxon>
        <taxon>Paraphoma</taxon>
    </lineage>
</organism>
<feature type="domain" description="Ubiquitin-like" evidence="2">
    <location>
        <begin position="207"/>
        <end position="282"/>
    </location>
</feature>
<feature type="compositionally biased region" description="Gly residues" evidence="1">
    <location>
        <begin position="397"/>
        <end position="408"/>
    </location>
</feature>
<sequence>MAEPLDVKLLNDAVMVNDDLKISFRRTIRVPDNQETAYLPPDLGTFPLKPVSAYTNKLTPSMTAKGGLFFPMYQSEAMWINFSCNHTQDYMIKIYVGNVNAISGEPAIETAATKLRRQQNKSAKKSFQDYVVVPGQLWLDGIANSDGTVRQFVAMPFGSGHSIEYQITGQDTAGGIQIEVTPYKPRLVHRYQPRSGPPPDCKPGDGYQLFVRTFTGKTVTLNASRNDTIKDIKARIQYEEGTPPDQQRLIFAGQQLLDGRTVTDYAIQKESTLHLVPRLCGGGGPIHEMSIAAGGQIHQVIRPDAKGDEWLADRTTVFNVQVLNSAVYKAVTGTAPPTEPIDAKTYKDHGLPFFKMYEEPSGIAGDFGLVKSVGQINAETDQNVEPKILALGKGDGRNGSNGVAGGVGLTNPKGPMREFRTARDLEKEYSGYHVASF</sequence>
<proteinExistence type="predicted"/>
<comment type="caution">
    <text evidence="4">The sequence shown here is derived from an EMBL/GenBank/DDBJ whole genome shotgun (WGS) entry which is preliminary data.</text>
</comment>
<dbReference type="Gene3D" id="3.10.20.90">
    <property type="entry name" value="Phosphatidylinositol 3-kinase Catalytic Subunit, Chain A, domain 1"/>
    <property type="match status" value="1"/>
</dbReference>
<evidence type="ECO:0000259" key="2">
    <source>
        <dbReference type="PROSITE" id="PS50053"/>
    </source>
</evidence>
<dbReference type="InterPro" id="IPR019956">
    <property type="entry name" value="Ubiquitin_dom"/>
</dbReference>
<dbReference type="Pfam" id="PF00240">
    <property type="entry name" value="ubiquitin"/>
    <property type="match status" value="1"/>
</dbReference>
<name>A0A8K0VZV2_9PLEO</name>
<dbReference type="EMBL" id="JAGMVJ010000047">
    <property type="protein sequence ID" value="KAH7066018.1"/>
    <property type="molecule type" value="Genomic_DNA"/>
</dbReference>
<evidence type="ECO:0000256" key="1">
    <source>
        <dbReference type="SAM" id="MobiDB-lite"/>
    </source>
</evidence>
<gene>
    <name evidence="3" type="ORF">FB567DRAFT_509802</name>
    <name evidence="4" type="ORF">FB567DRAFT_626910</name>
</gene>
<dbReference type="EMBL" id="JAGMVJ010000006">
    <property type="protein sequence ID" value="KAH7089583.1"/>
    <property type="molecule type" value="Genomic_DNA"/>
</dbReference>
<dbReference type="InterPro" id="IPR000626">
    <property type="entry name" value="Ubiquitin-like_dom"/>
</dbReference>
<dbReference type="FunFam" id="3.10.20.90:FF:000160">
    <property type="entry name" value="Polyubiquitin-C"/>
    <property type="match status" value="1"/>
</dbReference>
<reference evidence="4" key="1">
    <citation type="journal article" date="2021" name="Nat. Commun.">
        <title>Genetic determinants of endophytism in the Arabidopsis root mycobiome.</title>
        <authorList>
            <person name="Mesny F."/>
            <person name="Miyauchi S."/>
            <person name="Thiergart T."/>
            <person name="Pickel B."/>
            <person name="Atanasova L."/>
            <person name="Karlsson M."/>
            <person name="Huettel B."/>
            <person name="Barry K.W."/>
            <person name="Haridas S."/>
            <person name="Chen C."/>
            <person name="Bauer D."/>
            <person name="Andreopoulos W."/>
            <person name="Pangilinan J."/>
            <person name="LaButti K."/>
            <person name="Riley R."/>
            <person name="Lipzen A."/>
            <person name="Clum A."/>
            <person name="Drula E."/>
            <person name="Henrissat B."/>
            <person name="Kohler A."/>
            <person name="Grigoriev I.V."/>
            <person name="Martin F.M."/>
            <person name="Hacquard S."/>
        </authorList>
    </citation>
    <scope>NUCLEOTIDE SEQUENCE</scope>
    <source>
        <strain evidence="4">MPI-SDFR-AT-0120</strain>
    </source>
</reference>
<protein>
    <submittedName>
        <fullName evidence="4">Integral membrane protein</fullName>
    </submittedName>
</protein>
<dbReference type="PANTHER" id="PTHR10666">
    <property type="entry name" value="UBIQUITIN"/>
    <property type="match status" value="1"/>
</dbReference>
<dbReference type="PRINTS" id="PR00348">
    <property type="entry name" value="UBIQUITIN"/>
</dbReference>
<evidence type="ECO:0000313" key="3">
    <source>
        <dbReference type="EMBL" id="KAH7066018.1"/>
    </source>
</evidence>
<dbReference type="InterPro" id="IPR029071">
    <property type="entry name" value="Ubiquitin-like_domsf"/>
</dbReference>
<dbReference type="Proteomes" id="UP000813461">
    <property type="component" value="Unassembled WGS sequence"/>
</dbReference>
<dbReference type="SUPFAM" id="SSF54236">
    <property type="entry name" value="Ubiquitin-like"/>
    <property type="match status" value="1"/>
</dbReference>
<keyword evidence="5" id="KW-1185">Reference proteome</keyword>
<dbReference type="OrthoDB" id="428577at2759"/>